<dbReference type="AlphaFoldDB" id="A0A1B7KVL5"/>
<evidence type="ECO:0000256" key="3">
    <source>
        <dbReference type="ARBA" id="ARBA00023004"/>
    </source>
</evidence>
<dbReference type="InterPro" id="IPR009056">
    <property type="entry name" value="Cyt_c-like_dom"/>
</dbReference>
<evidence type="ECO:0000313" key="8">
    <source>
        <dbReference type="Proteomes" id="UP000078290"/>
    </source>
</evidence>
<dbReference type="RefSeq" id="WP_064549480.1">
    <property type="nucleotide sequence ID" value="NZ_LXMA01000001.1"/>
</dbReference>
<proteinExistence type="predicted"/>
<dbReference type="PROSITE" id="PS51257">
    <property type="entry name" value="PROKAR_LIPOPROTEIN"/>
    <property type="match status" value="1"/>
</dbReference>
<dbReference type="PANTHER" id="PTHR47197:SF3">
    <property type="entry name" value="DIHYDRO-HEME D1 DEHYDROGENASE"/>
    <property type="match status" value="1"/>
</dbReference>
<feature type="chain" id="PRO_5038992328" evidence="5">
    <location>
        <begin position="22"/>
        <end position="654"/>
    </location>
</feature>
<dbReference type="SUPFAM" id="SSF46626">
    <property type="entry name" value="Cytochrome c"/>
    <property type="match status" value="2"/>
</dbReference>
<feature type="signal peptide" evidence="5">
    <location>
        <begin position="1"/>
        <end position="21"/>
    </location>
</feature>
<reference evidence="8" key="1">
    <citation type="submission" date="2016-05" db="EMBL/GenBank/DDBJ databases">
        <authorList>
            <person name="Wang W."/>
            <person name="Zhu L."/>
        </authorList>
    </citation>
    <scope>NUCLEOTIDE SEQUENCE [LARGE SCALE GENOMIC DNA]</scope>
    <source>
        <strain evidence="8">W-2</strain>
    </source>
</reference>
<dbReference type="GO" id="GO:0020037">
    <property type="term" value="F:heme binding"/>
    <property type="evidence" value="ECO:0007669"/>
    <property type="project" value="InterPro"/>
</dbReference>
<dbReference type="InterPro" id="IPR019405">
    <property type="entry name" value="Lactonase_7-beta_prop"/>
</dbReference>
<keyword evidence="7" id="KW-0575">Peroxidase</keyword>
<gene>
    <name evidence="7" type="ORF">A7K69_00100</name>
</gene>
<dbReference type="EMBL" id="LXMA01000001">
    <property type="protein sequence ID" value="OAT74152.1"/>
    <property type="molecule type" value="Genomic_DNA"/>
</dbReference>
<sequence>MKKWLWLCMLFILLMMVGCQTNKVFDAETKVIRHEPVHSDNIAINKKGDTLYIANIDINSVTIFNTKTKKKEAEIRVGKEPRQLALSPDEQWLYVSCMYDDRVDIISLKEKKVVGHLKTGIEPFGVVTSQDGQTLYVANYRSGTLSVFDLAKRKKKTEIKIGDRPRALALTADGKKLYVTQYLDAKISVVDTKQNRVLKEIALAPSPDKEDRKKSQGIPNTLEQIVIAPDGKKAYIPHLLTNIDTPINFEETVFPAISVIDLQNDVELTDERKELFEEINVTDVHNQTMIVSNPYDLAFQPDGSKAYAVMSGSEDLVVFDLQRGGNATQILRRIEGNNPRGIVISPDGKTLYVHNAMSHDLAIIKTGGNSPYAKAKAIKGTIRLIAKDSLSPLVREGKTIFYSANSDEFAINITGNNWMSCASCHSDGDINKLTLLTPKGPRNVPSNILATKTGLFMWDGSRDDFTDYIHTVQSEMGGMTSIDAGKPLPPDVQHMYDALFAYLDDPRSFPVPKSPYRNPDGSLTAKAKEGEKLFNGKGNCLSCHSGEYFTDSPKAVDASGRLTTANTNYLHDIGTANPNDKPSEGDARAHFTNPRTPKQWDTPTLRGVWATAPYLHDGSAKTIEEAIERHQTKEVKTLTPGEIAAIAEYVRSLQ</sequence>
<dbReference type="GO" id="GO:0009055">
    <property type="term" value="F:electron transfer activity"/>
    <property type="evidence" value="ECO:0007669"/>
    <property type="project" value="InterPro"/>
</dbReference>
<accession>A0A1B7KVL5</accession>
<dbReference type="SUPFAM" id="SSF50974">
    <property type="entry name" value="Nitrous oxide reductase, N-terminal domain"/>
    <property type="match status" value="1"/>
</dbReference>
<dbReference type="GO" id="GO:0004601">
    <property type="term" value="F:peroxidase activity"/>
    <property type="evidence" value="ECO:0007669"/>
    <property type="project" value="UniProtKB-KW"/>
</dbReference>
<keyword evidence="5" id="KW-0732">Signal</keyword>
<dbReference type="Pfam" id="PF21419">
    <property type="entry name" value="RoxA-like_Cyt-c"/>
    <property type="match status" value="1"/>
</dbReference>
<keyword evidence="1 4" id="KW-0349">Heme</keyword>
<dbReference type="InterPro" id="IPR015943">
    <property type="entry name" value="WD40/YVTN_repeat-like_dom_sf"/>
</dbReference>
<organism evidence="7 8">
    <name type="scientific">Parageobacillus thermoglucosidasius</name>
    <name type="common">Geobacillus thermoglucosidasius</name>
    <dbReference type="NCBI Taxonomy" id="1426"/>
    <lineage>
        <taxon>Bacteria</taxon>
        <taxon>Bacillati</taxon>
        <taxon>Bacillota</taxon>
        <taxon>Bacilli</taxon>
        <taxon>Bacillales</taxon>
        <taxon>Anoxybacillaceae</taxon>
        <taxon>Parageobacillus</taxon>
    </lineage>
</organism>
<dbReference type="InterPro" id="IPR011045">
    <property type="entry name" value="N2O_reductase_N"/>
</dbReference>
<dbReference type="Pfam" id="PF10282">
    <property type="entry name" value="Lactonase"/>
    <property type="match status" value="1"/>
</dbReference>
<dbReference type="Gene3D" id="2.130.10.10">
    <property type="entry name" value="YVTN repeat-like/Quinoprotein amine dehydrogenase"/>
    <property type="match status" value="1"/>
</dbReference>
<dbReference type="GO" id="GO:0046872">
    <property type="term" value="F:metal ion binding"/>
    <property type="evidence" value="ECO:0007669"/>
    <property type="project" value="UniProtKB-KW"/>
</dbReference>
<evidence type="ECO:0000256" key="5">
    <source>
        <dbReference type="SAM" id="SignalP"/>
    </source>
</evidence>
<dbReference type="InterPro" id="IPR036909">
    <property type="entry name" value="Cyt_c-like_dom_sf"/>
</dbReference>
<comment type="caution">
    <text evidence="7">The sequence shown here is derived from an EMBL/GenBank/DDBJ whole genome shotgun (WGS) entry which is preliminary data.</text>
</comment>
<dbReference type="InterPro" id="IPR051200">
    <property type="entry name" value="Host-pathogen_enzymatic-act"/>
</dbReference>
<feature type="domain" description="Cytochrome c" evidence="6">
    <location>
        <begin position="525"/>
        <end position="654"/>
    </location>
</feature>
<dbReference type="Pfam" id="PF02239">
    <property type="entry name" value="Cytochrom_D1"/>
    <property type="match status" value="1"/>
</dbReference>
<feature type="domain" description="Cytochrome c" evidence="6">
    <location>
        <begin position="392"/>
        <end position="503"/>
    </location>
</feature>
<dbReference type="InterPro" id="IPR011964">
    <property type="entry name" value="YVTN_b-propeller_repeat"/>
</dbReference>
<keyword evidence="7" id="KW-0560">Oxidoreductase</keyword>
<evidence type="ECO:0000259" key="6">
    <source>
        <dbReference type="PROSITE" id="PS51007"/>
    </source>
</evidence>
<keyword evidence="3 4" id="KW-0408">Iron</keyword>
<evidence type="ECO:0000256" key="2">
    <source>
        <dbReference type="ARBA" id="ARBA00022723"/>
    </source>
</evidence>
<evidence type="ECO:0000313" key="7">
    <source>
        <dbReference type="EMBL" id="OAT74152.1"/>
    </source>
</evidence>
<protein>
    <submittedName>
        <fullName evidence="7">Cytochrome c peroxidase</fullName>
    </submittedName>
</protein>
<evidence type="ECO:0000256" key="1">
    <source>
        <dbReference type="ARBA" id="ARBA00022617"/>
    </source>
</evidence>
<evidence type="ECO:0000256" key="4">
    <source>
        <dbReference type="PROSITE-ProRule" id="PRU00433"/>
    </source>
</evidence>
<dbReference type="Proteomes" id="UP000078290">
    <property type="component" value="Unassembled WGS sequence"/>
</dbReference>
<dbReference type="NCBIfam" id="TIGR02276">
    <property type="entry name" value="beta_rpt_yvtn"/>
    <property type="match status" value="2"/>
</dbReference>
<dbReference type="PROSITE" id="PS51007">
    <property type="entry name" value="CYTC"/>
    <property type="match status" value="2"/>
</dbReference>
<dbReference type="PANTHER" id="PTHR47197">
    <property type="entry name" value="PROTEIN NIRF"/>
    <property type="match status" value="1"/>
</dbReference>
<dbReference type="OrthoDB" id="9772811at2"/>
<keyword evidence="2 4" id="KW-0479">Metal-binding</keyword>
<name>A0A1B7KVL5_PARTM</name>
<dbReference type="Gene3D" id="1.10.760.10">
    <property type="entry name" value="Cytochrome c-like domain"/>
    <property type="match status" value="2"/>
</dbReference>